<keyword evidence="11" id="KW-0735">Signal-anchor</keyword>
<evidence type="ECO:0000256" key="23">
    <source>
        <dbReference type="PIRSR" id="PIRSR607754-1"/>
    </source>
</evidence>
<dbReference type="GO" id="GO:0046872">
    <property type="term" value="F:metal ion binding"/>
    <property type="evidence" value="ECO:0007669"/>
    <property type="project" value="UniProtKB-KW"/>
</dbReference>
<dbReference type="Gene3D" id="2.40.70.10">
    <property type="entry name" value="Acid Proteases"/>
    <property type="match status" value="1"/>
</dbReference>
<name>A0A388M9N3_CHABU</name>
<feature type="binding site" evidence="23">
    <location>
        <position position="1030"/>
    </location>
    <ligand>
        <name>substrate</name>
    </ligand>
</feature>
<comment type="caution">
    <text evidence="28">The sequence shown here is derived from an EMBL/GenBank/DDBJ whole genome shotgun (WGS) entry which is preliminary data.</text>
</comment>
<feature type="binding site" evidence="24">
    <location>
        <position position="1247"/>
    </location>
    <ligand>
        <name>Mn(2+)</name>
        <dbReference type="ChEBI" id="CHEBI:29035"/>
    </ligand>
</feature>
<dbReference type="EMBL" id="BFEA01000883">
    <property type="protein sequence ID" value="GBG91225.1"/>
    <property type="molecule type" value="Genomic_DNA"/>
</dbReference>
<evidence type="ECO:0000313" key="29">
    <source>
        <dbReference type="Proteomes" id="UP000265515"/>
    </source>
</evidence>
<organism evidence="28 29">
    <name type="scientific">Chara braunii</name>
    <name type="common">Braun's stonewort</name>
    <dbReference type="NCBI Taxonomy" id="69332"/>
    <lineage>
        <taxon>Eukaryota</taxon>
        <taxon>Viridiplantae</taxon>
        <taxon>Streptophyta</taxon>
        <taxon>Charophyceae</taxon>
        <taxon>Charales</taxon>
        <taxon>Characeae</taxon>
        <taxon>Chara</taxon>
    </lineage>
</organism>
<evidence type="ECO:0000256" key="2">
    <source>
        <dbReference type="ARBA" id="ARBA00004323"/>
    </source>
</evidence>
<feature type="region of interest" description="Disordered" evidence="26">
    <location>
        <begin position="261"/>
        <end position="290"/>
    </location>
</feature>
<keyword evidence="9" id="KW-0812">Transmembrane</keyword>
<dbReference type="Pfam" id="PF00078">
    <property type="entry name" value="RVT_1"/>
    <property type="match status" value="1"/>
</dbReference>
<dbReference type="Gene3D" id="3.30.70.270">
    <property type="match status" value="2"/>
</dbReference>
<evidence type="ECO:0000256" key="21">
    <source>
        <dbReference type="ARBA" id="ARBA00032915"/>
    </source>
</evidence>
<dbReference type="InterPro" id="IPR007754">
    <property type="entry name" value="GlcNAc_II"/>
</dbReference>
<keyword evidence="12" id="KW-1133">Transmembrane helix</keyword>
<dbReference type="Gene3D" id="3.10.10.10">
    <property type="entry name" value="HIV Type 1 Reverse Transcriptase, subunit A, domain 1"/>
    <property type="match status" value="1"/>
</dbReference>
<evidence type="ECO:0000256" key="11">
    <source>
        <dbReference type="ARBA" id="ARBA00022968"/>
    </source>
</evidence>
<evidence type="ECO:0000256" key="15">
    <source>
        <dbReference type="ARBA" id="ARBA00023157"/>
    </source>
</evidence>
<dbReference type="CDD" id="cd00303">
    <property type="entry name" value="retropepsin_like"/>
    <property type="match status" value="1"/>
</dbReference>
<evidence type="ECO:0000256" key="8">
    <source>
        <dbReference type="ARBA" id="ARBA00022679"/>
    </source>
</evidence>
<evidence type="ECO:0000256" key="5">
    <source>
        <dbReference type="ARBA" id="ARBA00012613"/>
    </source>
</evidence>
<evidence type="ECO:0000256" key="12">
    <source>
        <dbReference type="ARBA" id="ARBA00022989"/>
    </source>
</evidence>
<accession>A0A388M9N3</accession>
<dbReference type="CDD" id="cd01647">
    <property type="entry name" value="RT_LTR"/>
    <property type="match status" value="1"/>
</dbReference>
<evidence type="ECO:0000256" key="22">
    <source>
        <dbReference type="ARBA" id="ARBA00093257"/>
    </source>
</evidence>
<evidence type="ECO:0000256" key="20">
    <source>
        <dbReference type="ARBA" id="ARBA00032552"/>
    </source>
</evidence>
<evidence type="ECO:0000256" key="24">
    <source>
        <dbReference type="PIRSR" id="PIRSR607754-2"/>
    </source>
</evidence>
<comment type="pathway">
    <text evidence="3">Protein modification; protein glycosylation.</text>
</comment>
<feature type="disulfide bond" evidence="25">
    <location>
        <begin position="1072"/>
        <end position="1087"/>
    </location>
</feature>
<evidence type="ECO:0000256" key="17">
    <source>
        <dbReference type="ARBA" id="ARBA00023211"/>
    </source>
</evidence>
<dbReference type="PANTHER" id="PTHR12871">
    <property type="entry name" value="BETA-1,2-N-ACETYLGLUCOSAMINYLTRANSFERASE II"/>
    <property type="match status" value="1"/>
</dbReference>
<protein>
    <recommendedName>
        <fullName evidence="6">Alpha-1,6-mannosyl-glycoprotein 2-beta-N-acetylglucosaminyltransferase</fullName>
        <ecNumber evidence="5">2.4.1.143</ecNumber>
    </recommendedName>
    <alternativeName>
        <fullName evidence="21">Beta-1,2-N-acetylglucosaminyltransferase II</fullName>
    </alternativeName>
    <alternativeName>
        <fullName evidence="20">GlcNAc-T II</fullName>
    </alternativeName>
    <alternativeName>
        <fullName evidence="19">Mannoside acetylglucosaminyltransferase 2</fullName>
    </alternativeName>
    <alternativeName>
        <fullName evidence="18">N-glycosyl-oligosaccharide-glycoprotein N-acetylglucosaminyltransferase II</fullName>
    </alternativeName>
</protein>
<feature type="compositionally biased region" description="Pro residues" evidence="26">
    <location>
        <begin position="201"/>
        <end position="215"/>
    </location>
</feature>
<keyword evidence="13" id="KW-0333">Golgi apparatus</keyword>
<dbReference type="OrthoDB" id="6019616at2759"/>
<keyword evidence="17 24" id="KW-0464">Manganese</keyword>
<comment type="cofactor">
    <cofactor evidence="1 24">
        <name>Mn(2+)</name>
        <dbReference type="ChEBI" id="CHEBI:29035"/>
    </cofactor>
</comment>
<comment type="catalytic activity">
    <reaction evidence="22">
        <text>an N(4)-{beta-D-GlcNAc-(1-&gt;2)-alpha-D-Man-(1-&gt;3)-[alpha-D-Man-(1-&gt;6)]-beta-D-Man-(1-&gt;4)-beta-D-GlcNAc-(1-&gt;4)-beta-D-GlcNAc}-L-asparaginyl-[protein] + UDP-N-acetyl-alpha-D-glucosamine = N(4)-{beta-D-GlcNAc-(1-&gt;2)-alpha-D-Man-(1-&gt;3)-[beta-D-GlcNAc-(1-&gt;2)-alpha-D-Man-(1-&gt;6)]-beta-D-Man-(1-&gt;4)-beta-D-GlcNAc-(1-&gt;4)-beta-D-GlcNAc}-L-asparaginyl-[protein] + UDP + H(+)</text>
        <dbReference type="Rhea" id="RHEA:12941"/>
        <dbReference type="Rhea" id="RHEA-COMP:13526"/>
        <dbReference type="Rhea" id="RHEA-COMP:14369"/>
        <dbReference type="ChEBI" id="CHEBI:15378"/>
        <dbReference type="ChEBI" id="CHEBI:57705"/>
        <dbReference type="ChEBI" id="CHEBI:58223"/>
        <dbReference type="ChEBI" id="CHEBI:60615"/>
        <dbReference type="ChEBI" id="CHEBI:60651"/>
        <dbReference type="EC" id="2.4.1.143"/>
    </reaction>
</comment>
<dbReference type="Proteomes" id="UP000265515">
    <property type="component" value="Unassembled WGS sequence"/>
</dbReference>
<dbReference type="UniPathway" id="UPA00378"/>
<feature type="disulfide bond" evidence="25">
    <location>
        <begin position="1158"/>
        <end position="1161"/>
    </location>
</feature>
<evidence type="ECO:0000313" key="28">
    <source>
        <dbReference type="EMBL" id="GBG91225.1"/>
    </source>
</evidence>
<evidence type="ECO:0000256" key="13">
    <source>
        <dbReference type="ARBA" id="ARBA00023034"/>
    </source>
</evidence>
<dbReference type="GO" id="GO:0008455">
    <property type="term" value="F:alpha-1,6-mannosylglycoprotein 2-beta-N-acetylglucosaminyltransferase activity"/>
    <property type="evidence" value="ECO:0007669"/>
    <property type="project" value="UniProtKB-EC"/>
</dbReference>
<dbReference type="SUPFAM" id="SSF53448">
    <property type="entry name" value="Nucleotide-diphospho-sugar transferases"/>
    <property type="match status" value="1"/>
</dbReference>
<dbReference type="InterPro" id="IPR021109">
    <property type="entry name" value="Peptidase_aspartic_dom_sf"/>
</dbReference>
<dbReference type="GO" id="GO:0000139">
    <property type="term" value="C:Golgi membrane"/>
    <property type="evidence" value="ECO:0007669"/>
    <property type="project" value="UniProtKB-SubCell"/>
</dbReference>
<evidence type="ECO:0000256" key="19">
    <source>
        <dbReference type="ARBA" id="ARBA00031203"/>
    </source>
</evidence>
<dbReference type="FunFam" id="3.30.70.270:FF:000020">
    <property type="entry name" value="Transposon Tf2-6 polyprotein-like Protein"/>
    <property type="match status" value="1"/>
</dbReference>
<feature type="compositionally biased region" description="Polar residues" evidence="26">
    <location>
        <begin position="271"/>
        <end position="286"/>
    </location>
</feature>
<feature type="binding site" evidence="24">
    <location>
        <position position="1136"/>
    </location>
    <ligand>
        <name>Mn(2+)</name>
        <dbReference type="ChEBI" id="CHEBI:29035"/>
    </ligand>
</feature>
<dbReference type="PROSITE" id="PS50878">
    <property type="entry name" value="RT_POL"/>
    <property type="match status" value="1"/>
</dbReference>
<dbReference type="InterPro" id="IPR041577">
    <property type="entry name" value="RT_RNaseH_2"/>
</dbReference>
<dbReference type="InterPro" id="IPR043502">
    <property type="entry name" value="DNA/RNA_pol_sf"/>
</dbReference>
<dbReference type="STRING" id="69332.A0A388M9N3"/>
<gene>
    <name evidence="28" type="ORF">CBR_g52107</name>
</gene>
<evidence type="ECO:0000256" key="9">
    <source>
        <dbReference type="ARBA" id="ARBA00022692"/>
    </source>
</evidence>
<dbReference type="Pfam" id="PF17919">
    <property type="entry name" value="RT_RNaseH_2"/>
    <property type="match status" value="1"/>
</dbReference>
<dbReference type="GO" id="GO:0005795">
    <property type="term" value="C:Golgi stack"/>
    <property type="evidence" value="ECO:0007669"/>
    <property type="project" value="InterPro"/>
</dbReference>
<keyword evidence="29" id="KW-1185">Reference proteome</keyword>
<evidence type="ECO:0000256" key="10">
    <source>
        <dbReference type="ARBA" id="ARBA00022723"/>
    </source>
</evidence>
<feature type="domain" description="Reverse transcriptase" evidence="27">
    <location>
        <begin position="368"/>
        <end position="548"/>
    </location>
</feature>
<proteinExistence type="inferred from homology"/>
<dbReference type="InterPro" id="IPR029044">
    <property type="entry name" value="Nucleotide-diphossugar_trans"/>
</dbReference>
<evidence type="ECO:0000256" key="16">
    <source>
        <dbReference type="ARBA" id="ARBA00023180"/>
    </source>
</evidence>
<dbReference type="SUPFAM" id="SSF56672">
    <property type="entry name" value="DNA/RNA polymerases"/>
    <property type="match status" value="1"/>
</dbReference>
<evidence type="ECO:0000256" key="3">
    <source>
        <dbReference type="ARBA" id="ARBA00004922"/>
    </source>
</evidence>
<keyword evidence="15 25" id="KW-1015">Disulfide bond</keyword>
<evidence type="ECO:0000256" key="18">
    <source>
        <dbReference type="ARBA" id="ARBA00029663"/>
    </source>
</evidence>
<dbReference type="GO" id="GO:0009312">
    <property type="term" value="P:oligosaccharide biosynthetic process"/>
    <property type="evidence" value="ECO:0007669"/>
    <property type="project" value="InterPro"/>
</dbReference>
<evidence type="ECO:0000256" key="25">
    <source>
        <dbReference type="PIRSR" id="PIRSR607754-3"/>
    </source>
</evidence>
<keyword evidence="7" id="KW-0328">Glycosyltransferase</keyword>
<keyword evidence="10 24" id="KW-0479">Metal-binding</keyword>
<dbReference type="GO" id="GO:0006487">
    <property type="term" value="P:protein N-linked glycosylation"/>
    <property type="evidence" value="ECO:0007669"/>
    <property type="project" value="TreeGrafter"/>
</dbReference>
<feature type="region of interest" description="Disordered" evidence="26">
    <location>
        <begin position="668"/>
        <end position="711"/>
    </location>
</feature>
<evidence type="ECO:0000256" key="14">
    <source>
        <dbReference type="ARBA" id="ARBA00023136"/>
    </source>
</evidence>
<keyword evidence="8" id="KW-0808">Transferase</keyword>
<evidence type="ECO:0000256" key="26">
    <source>
        <dbReference type="SAM" id="MobiDB-lite"/>
    </source>
</evidence>
<comment type="similarity">
    <text evidence="4">Belongs to the glycosyltransferase 16 (GT16) protein family.</text>
</comment>
<dbReference type="Pfam" id="PF05060">
    <property type="entry name" value="MGAT2"/>
    <property type="match status" value="1"/>
</dbReference>
<evidence type="ECO:0000256" key="6">
    <source>
        <dbReference type="ARBA" id="ARBA00014817"/>
    </source>
</evidence>
<dbReference type="InterPro" id="IPR043128">
    <property type="entry name" value="Rev_trsase/Diguanyl_cyclase"/>
</dbReference>
<dbReference type="EC" id="2.4.1.143" evidence="5"/>
<evidence type="ECO:0000256" key="1">
    <source>
        <dbReference type="ARBA" id="ARBA00001936"/>
    </source>
</evidence>
<keyword evidence="16" id="KW-0325">Glycoprotein</keyword>
<keyword evidence="14" id="KW-0472">Membrane</keyword>
<evidence type="ECO:0000259" key="27">
    <source>
        <dbReference type="PROSITE" id="PS50878"/>
    </source>
</evidence>
<feature type="region of interest" description="Disordered" evidence="26">
    <location>
        <begin position="197"/>
        <end position="218"/>
    </location>
</feature>
<dbReference type="Gramene" id="GBG91225">
    <property type="protein sequence ID" value="GBG91225"/>
    <property type="gene ID" value="CBR_g52107"/>
</dbReference>
<dbReference type="PANTHER" id="PTHR12871:SF0">
    <property type="entry name" value="ALPHA-1,6-MANNOSYL-GLYCOPROTEIN 2-BETA-N-ACETYLGLUCOSAMINYLTRANSFERASE"/>
    <property type="match status" value="1"/>
</dbReference>
<sequence length="1336" mass="151059">MRRAIRSARCSEQLATREDVVSSLLDLSMLQARQERLTLNVAALSRLLAILSDPDRTLPIIPVRLGTSTRVYSALWDSGSQGDFIHPCVVKEARSPTTGSPTPISVTLGDDKTQRFFDQTVTDLPFFLTLEPTDRSPASRRHRSSAHFDVMETGYDFILGTPWSRRFRSTEADWATNTLVLKTNCGQTYRVPFIGTTAIPRPDPTPSEPLVPTPSPSITITSPRQFDHFIRQDDVTFFMVDVTDLLHYDPPCPDAELIPLEPDPPSISMAPISTSVPPPSAESTPPSGADADAEELARYTADLEPAVRDLIREYHDVFPSSSSYADIPPMRDVEHSIQLVPDYRVHHQAPYRLSIPEATELKRQLEELLRLGFIKPSNSPWGALVLFARKADGTLRLCIDYRGLNRYTVKNSYPMPHSYELFDRLAGNRFFTKIDLRSGYHQIRVAAADQPKTAFRSRFDHYEFTVMPFGLTNAPATFQRAMTDIFRDILEQYALVYLDNILVYSRTLEEHLRHLCDVLDRLRRHGFYAKLSKCRFAQQKVDFLGHYVSDQGLHMDDAKITAIAEWPAPTFAKQLRSFLGLTSYYSNFIRGYASYSYVLTSTLLRKNPPWAWTPLHEDAFRALKKAVTCAPVLHLPDFDRPFILTTDASDFAVGAVLSQVFFSSPDSSHPRIPRFPPPTPTTASRLMPTRPATDEPSIDYSPTIAEDGTVESRSGDCPIAFYSRQLLPAEINYTADEREVPCLLPWSTCTPDQRRWEGQTDIDKAIGVRSVSKELQMQTIASLESRLFSATQRDANSPTSPSDLRTLSAGGFPAPLGRKVGNQTSGPAWGSPQNLMAKRMKLLKRIQNGSAAKRGMTDSGEETETKKWVKKKKPMFLLDGLWVSKRERDAARRERERKRRIELQRWAEQDGKIAKLKDELGKLTSDGIMVERAVAAKKMGGQRSGVSGKEIAYSFLRTPGWIHQTDESRLMQELNQDGTILNRDLYPNLPEGHIIIVLYVHNRPGYLRAAIHAMSKIDGISETLLIVSHDGWYEDMNRIVRSIRFCQVKQIFAPFSPHLFPMSFPGKEPGDCEGRKIQLPHELPSSCPNKPDTFGSYRSPSIVSLKHHWWWMMNEVWDHLRETRGYDGHILFVEEDHYLFPNAYRNLQALLEAKSLACSFCNAVNLAPANLGIEYVLPLSVLFVVERMSNMGYAFNRSVWTRIHSRSREFCTFDDYNWDLTLIERVYPAFGPNGLLSIRGRRANIQHFGACGLHQGHGIHGVKNGCGTPGSVILPHTTEKDDVAPVPKDLYVKRFLKLLRRTCGLRCVQHLLWSSYEVMARCTQSSCIGRSGQVTI</sequence>
<dbReference type="InterPro" id="IPR000477">
    <property type="entry name" value="RT_dom"/>
</dbReference>
<reference evidence="28 29" key="1">
    <citation type="journal article" date="2018" name="Cell">
        <title>The Chara Genome: Secondary Complexity and Implications for Plant Terrestrialization.</title>
        <authorList>
            <person name="Nishiyama T."/>
            <person name="Sakayama H."/>
            <person name="Vries J.D."/>
            <person name="Buschmann H."/>
            <person name="Saint-Marcoux D."/>
            <person name="Ullrich K.K."/>
            <person name="Haas F.B."/>
            <person name="Vanderstraeten L."/>
            <person name="Becker D."/>
            <person name="Lang D."/>
            <person name="Vosolsobe S."/>
            <person name="Rombauts S."/>
            <person name="Wilhelmsson P.K.I."/>
            <person name="Janitza P."/>
            <person name="Kern R."/>
            <person name="Heyl A."/>
            <person name="Rumpler F."/>
            <person name="Villalobos L.I.A.C."/>
            <person name="Clay J.M."/>
            <person name="Skokan R."/>
            <person name="Toyoda A."/>
            <person name="Suzuki Y."/>
            <person name="Kagoshima H."/>
            <person name="Schijlen E."/>
            <person name="Tajeshwar N."/>
            <person name="Catarino B."/>
            <person name="Hetherington A.J."/>
            <person name="Saltykova A."/>
            <person name="Bonnot C."/>
            <person name="Breuninger H."/>
            <person name="Symeonidi A."/>
            <person name="Radhakrishnan G.V."/>
            <person name="Van Nieuwerburgh F."/>
            <person name="Deforce D."/>
            <person name="Chang C."/>
            <person name="Karol K.G."/>
            <person name="Hedrich R."/>
            <person name="Ulvskov P."/>
            <person name="Glockner G."/>
            <person name="Delwiche C.F."/>
            <person name="Petrasek J."/>
            <person name="Van de Peer Y."/>
            <person name="Friml J."/>
            <person name="Beilby M."/>
            <person name="Dolan L."/>
            <person name="Kohara Y."/>
            <person name="Sugano S."/>
            <person name="Fujiyama A."/>
            <person name="Delaux P.-M."/>
            <person name="Quint M."/>
            <person name="TheiBen G."/>
            <person name="Hagemann M."/>
            <person name="Harholt J."/>
            <person name="Dunand C."/>
            <person name="Zachgo S."/>
            <person name="Langdale J."/>
            <person name="Maumus F."/>
            <person name="Straeten D.V.D."/>
            <person name="Gould S.B."/>
            <person name="Rensing S.A."/>
        </authorList>
    </citation>
    <scope>NUCLEOTIDE SEQUENCE [LARGE SCALE GENOMIC DNA]</scope>
    <source>
        <strain evidence="28 29">S276</strain>
    </source>
</reference>
<evidence type="ECO:0000256" key="7">
    <source>
        <dbReference type="ARBA" id="ARBA00022676"/>
    </source>
</evidence>
<dbReference type="Gene3D" id="3.90.550.10">
    <property type="entry name" value="Spore Coat Polysaccharide Biosynthesis Protein SpsA, Chain A"/>
    <property type="match status" value="1"/>
</dbReference>
<comment type="subcellular location">
    <subcellularLocation>
        <location evidence="2">Golgi apparatus membrane</location>
        <topology evidence="2">Single-pass type II membrane protein</topology>
    </subcellularLocation>
</comment>
<evidence type="ECO:0000256" key="4">
    <source>
        <dbReference type="ARBA" id="ARBA00011011"/>
    </source>
</evidence>